<evidence type="ECO:0000313" key="3">
    <source>
        <dbReference type="Proteomes" id="UP000653454"/>
    </source>
</evidence>
<keyword evidence="3" id="KW-1185">Reference proteome</keyword>
<dbReference type="GO" id="GO:0010008">
    <property type="term" value="C:endosome membrane"/>
    <property type="evidence" value="ECO:0007669"/>
    <property type="project" value="TreeGrafter"/>
</dbReference>
<accession>A0A8S4G4Q8</accession>
<dbReference type="GO" id="GO:0007032">
    <property type="term" value="P:endosome organization"/>
    <property type="evidence" value="ECO:0007669"/>
    <property type="project" value="InterPro"/>
</dbReference>
<protein>
    <submittedName>
        <fullName evidence="2">(diamondback moth) hypothetical protein</fullName>
    </submittedName>
</protein>
<dbReference type="AlphaFoldDB" id="A0A8S4G4Q8"/>
<reference evidence="2" key="1">
    <citation type="submission" date="2020-11" db="EMBL/GenBank/DDBJ databases">
        <authorList>
            <person name="Whiteford S."/>
        </authorList>
    </citation>
    <scope>NUCLEOTIDE SEQUENCE</scope>
</reference>
<dbReference type="PANTHER" id="PTHR36983">
    <property type="entry name" value="DNAJ HOMOLOG SUBFAMILY C MEMBER 13"/>
    <property type="match status" value="1"/>
</dbReference>
<gene>
    <name evidence="2" type="ORF">PLXY2_LOCUS12189</name>
</gene>
<evidence type="ECO:0000313" key="2">
    <source>
        <dbReference type="EMBL" id="CAG9133968.1"/>
    </source>
</evidence>
<proteinExistence type="predicted"/>
<name>A0A8S4G4Q8_PLUXY</name>
<feature type="region of interest" description="Disordered" evidence="1">
    <location>
        <begin position="1"/>
        <end position="27"/>
    </location>
</feature>
<dbReference type="GO" id="GO:0006898">
    <property type="term" value="P:receptor-mediated endocytosis"/>
    <property type="evidence" value="ECO:0007669"/>
    <property type="project" value="TreeGrafter"/>
</dbReference>
<feature type="compositionally biased region" description="Polar residues" evidence="1">
    <location>
        <begin position="17"/>
        <end position="26"/>
    </location>
</feature>
<dbReference type="PANTHER" id="PTHR36983:SF2">
    <property type="entry name" value="DNAJ HOMOLOG SUBFAMILY C MEMBER 13"/>
    <property type="match status" value="1"/>
</dbReference>
<sequence>MRHQSKQLRDPNALFEDSTNTQNAQWTPPGEVAVGGVYLRLFLQNPQWSVRAPKKLLQELLTETLATLPKDCSEGSRGDVCAQALAALLRTRPALADACAQLGELPRLARLLPACPRQALPVLAAVAGTQSCVTALSSTDVMAGVRAAVKSCRDVAGVACEALAAIFSSSANTDRLVSQVSE</sequence>
<evidence type="ECO:0000256" key="1">
    <source>
        <dbReference type="SAM" id="MobiDB-lite"/>
    </source>
</evidence>
<comment type="caution">
    <text evidence="2">The sequence shown here is derived from an EMBL/GenBank/DDBJ whole genome shotgun (WGS) entry which is preliminary data.</text>
</comment>
<dbReference type="InterPro" id="IPR044978">
    <property type="entry name" value="GRV2/DNAJC13"/>
</dbReference>
<organism evidence="2 3">
    <name type="scientific">Plutella xylostella</name>
    <name type="common">Diamondback moth</name>
    <name type="synonym">Plutella maculipennis</name>
    <dbReference type="NCBI Taxonomy" id="51655"/>
    <lineage>
        <taxon>Eukaryota</taxon>
        <taxon>Metazoa</taxon>
        <taxon>Ecdysozoa</taxon>
        <taxon>Arthropoda</taxon>
        <taxon>Hexapoda</taxon>
        <taxon>Insecta</taxon>
        <taxon>Pterygota</taxon>
        <taxon>Neoptera</taxon>
        <taxon>Endopterygota</taxon>
        <taxon>Lepidoptera</taxon>
        <taxon>Glossata</taxon>
        <taxon>Ditrysia</taxon>
        <taxon>Yponomeutoidea</taxon>
        <taxon>Plutellidae</taxon>
        <taxon>Plutella</taxon>
    </lineage>
</organism>
<dbReference type="GO" id="GO:2000641">
    <property type="term" value="P:regulation of early endosome to late endosome transport"/>
    <property type="evidence" value="ECO:0007669"/>
    <property type="project" value="InterPro"/>
</dbReference>
<dbReference type="EMBL" id="CAJHNJ030000070">
    <property type="protein sequence ID" value="CAG9133968.1"/>
    <property type="molecule type" value="Genomic_DNA"/>
</dbReference>
<dbReference type="Proteomes" id="UP000653454">
    <property type="component" value="Unassembled WGS sequence"/>
</dbReference>